<dbReference type="PANTHER" id="PTHR44846:SF1">
    <property type="entry name" value="MANNOSYL-D-GLYCERATE TRANSPORT_METABOLISM SYSTEM REPRESSOR MNGR-RELATED"/>
    <property type="match status" value="1"/>
</dbReference>
<evidence type="ECO:0000256" key="2">
    <source>
        <dbReference type="ARBA" id="ARBA00023125"/>
    </source>
</evidence>
<dbReference type="SMART" id="SM00345">
    <property type="entry name" value="HTH_GNTR"/>
    <property type="match status" value="1"/>
</dbReference>
<name>A0A6N2S628_9FIRM</name>
<evidence type="ECO:0000313" key="5">
    <source>
        <dbReference type="EMBL" id="VYS88632.1"/>
    </source>
</evidence>
<reference evidence="5" key="1">
    <citation type="submission" date="2019-11" db="EMBL/GenBank/DDBJ databases">
        <authorList>
            <person name="Feng L."/>
        </authorList>
    </citation>
    <scope>NUCLEOTIDE SEQUENCE</scope>
    <source>
        <strain evidence="5">AvaginalisLFYP127</strain>
    </source>
</reference>
<dbReference type="Gene3D" id="3.40.1410.10">
    <property type="entry name" value="Chorismate lyase-like"/>
    <property type="match status" value="1"/>
</dbReference>
<dbReference type="InterPro" id="IPR036388">
    <property type="entry name" value="WH-like_DNA-bd_sf"/>
</dbReference>
<evidence type="ECO:0000256" key="3">
    <source>
        <dbReference type="ARBA" id="ARBA00023163"/>
    </source>
</evidence>
<dbReference type="Pfam" id="PF00392">
    <property type="entry name" value="GntR"/>
    <property type="match status" value="1"/>
</dbReference>
<dbReference type="InterPro" id="IPR036390">
    <property type="entry name" value="WH_DNA-bd_sf"/>
</dbReference>
<evidence type="ECO:0000256" key="1">
    <source>
        <dbReference type="ARBA" id="ARBA00023015"/>
    </source>
</evidence>
<feature type="domain" description="HTH gntR-type" evidence="4">
    <location>
        <begin position="17"/>
        <end position="85"/>
    </location>
</feature>
<gene>
    <name evidence="5" type="primary">yvoA_2</name>
    <name evidence="5" type="ORF">AVLFYP127_01733</name>
</gene>
<dbReference type="GO" id="GO:0003700">
    <property type="term" value="F:DNA-binding transcription factor activity"/>
    <property type="evidence" value="ECO:0007669"/>
    <property type="project" value="InterPro"/>
</dbReference>
<dbReference type="InterPro" id="IPR028978">
    <property type="entry name" value="Chorismate_lyase_/UTRA_dom_sf"/>
</dbReference>
<protein>
    <submittedName>
        <fullName evidence="5">HTH-type transcriptional repressor YvoA</fullName>
    </submittedName>
</protein>
<dbReference type="EMBL" id="CACRSW010000009">
    <property type="protein sequence ID" value="VYS88632.1"/>
    <property type="molecule type" value="Genomic_DNA"/>
</dbReference>
<evidence type="ECO:0000259" key="4">
    <source>
        <dbReference type="PROSITE" id="PS50949"/>
    </source>
</evidence>
<accession>A0A6N2S628</accession>
<dbReference type="PRINTS" id="PR00035">
    <property type="entry name" value="HTHGNTR"/>
</dbReference>
<dbReference type="SUPFAM" id="SSF46785">
    <property type="entry name" value="Winged helix' DNA-binding domain"/>
    <property type="match status" value="1"/>
</dbReference>
<dbReference type="PROSITE" id="PS50949">
    <property type="entry name" value="HTH_GNTR"/>
    <property type="match status" value="1"/>
</dbReference>
<dbReference type="InterPro" id="IPR011663">
    <property type="entry name" value="UTRA"/>
</dbReference>
<proteinExistence type="predicted"/>
<organism evidence="5">
    <name type="scientific">Anaerococcus vaginalis</name>
    <dbReference type="NCBI Taxonomy" id="33037"/>
    <lineage>
        <taxon>Bacteria</taxon>
        <taxon>Bacillati</taxon>
        <taxon>Bacillota</taxon>
        <taxon>Tissierellia</taxon>
        <taxon>Tissierellales</taxon>
        <taxon>Peptoniphilaceae</taxon>
        <taxon>Anaerococcus</taxon>
    </lineage>
</organism>
<dbReference type="SUPFAM" id="SSF64288">
    <property type="entry name" value="Chorismate lyase-like"/>
    <property type="match status" value="1"/>
</dbReference>
<dbReference type="PANTHER" id="PTHR44846">
    <property type="entry name" value="MANNOSYL-D-GLYCERATE TRANSPORT/METABOLISM SYSTEM REPRESSOR MNGR-RELATED"/>
    <property type="match status" value="1"/>
</dbReference>
<dbReference type="CDD" id="cd07377">
    <property type="entry name" value="WHTH_GntR"/>
    <property type="match status" value="1"/>
</dbReference>
<dbReference type="Pfam" id="PF07702">
    <property type="entry name" value="UTRA"/>
    <property type="match status" value="1"/>
</dbReference>
<dbReference type="SMART" id="SM00866">
    <property type="entry name" value="UTRA"/>
    <property type="match status" value="1"/>
</dbReference>
<dbReference type="GO" id="GO:0003677">
    <property type="term" value="F:DNA binding"/>
    <property type="evidence" value="ECO:0007669"/>
    <property type="project" value="UniProtKB-KW"/>
</dbReference>
<dbReference type="InterPro" id="IPR050679">
    <property type="entry name" value="Bact_HTH_transcr_reg"/>
</dbReference>
<keyword evidence="2" id="KW-0238">DNA-binding</keyword>
<keyword evidence="3" id="KW-0804">Transcription</keyword>
<dbReference type="AlphaFoldDB" id="A0A6N2S628"/>
<keyword evidence="1" id="KW-0805">Transcription regulation</keyword>
<dbReference type="InterPro" id="IPR000524">
    <property type="entry name" value="Tscrpt_reg_HTH_GntR"/>
</dbReference>
<dbReference type="Gene3D" id="1.10.10.10">
    <property type="entry name" value="Winged helix-like DNA-binding domain superfamily/Winged helix DNA-binding domain"/>
    <property type="match status" value="1"/>
</dbReference>
<sequence length="258" mass="29893">MMVHGKMTSDKKIQYYQPAYKQVRDLILEKINNKEFLPGEAIPSEYELAEIYGVSRVTIRSALLELQREAILQSIQGKGVFVLGDPVNRNLDRLTGFTRSIKELDKNPKNSLVNSFIRKAGPFFADIFKINEEDKIHYIKRISSVDKIPTALEEIYVPTEILPNLMKINTNDFSMYDIYDYYGIKVSYAEQVLEVTKLDKNEARLLNINEQTPVFLLKCVTYGNDNKPIEFSLSYVNGEISRFRSEFNKNFIAKDHRI</sequence>
<dbReference type="GO" id="GO:0045892">
    <property type="term" value="P:negative regulation of DNA-templated transcription"/>
    <property type="evidence" value="ECO:0007669"/>
    <property type="project" value="TreeGrafter"/>
</dbReference>